<keyword evidence="3 6" id="KW-0812">Transmembrane</keyword>
<dbReference type="PANTHER" id="PTHR12668">
    <property type="entry name" value="TRANSMEMBRANE PROTEIN 14, 15"/>
    <property type="match status" value="1"/>
</dbReference>
<sequence length="112" mass="11649">MTGTDWLGFGYAGVVAAGGLVGYLKAGSIASMLSGVMFGSLLGFGAYQTSGNPANAHVTMVTSAVMSGMMGYRYSNSKKFMPAGLMAILGAVMFARSLYQVYTYSANAKIKQ</sequence>
<reference evidence="7" key="1">
    <citation type="submission" date="2020-11" db="EMBL/GenBank/DDBJ databases">
        <authorList>
            <person name="Tran Van P."/>
        </authorList>
    </citation>
    <scope>NUCLEOTIDE SEQUENCE</scope>
</reference>
<name>A0A7R9BMP6_9CRUS</name>
<proteinExistence type="inferred from homology"/>
<evidence type="ECO:0000313" key="7">
    <source>
        <dbReference type="EMBL" id="CAD7277361.1"/>
    </source>
</evidence>
<keyword evidence="4 6" id="KW-1133">Transmembrane helix</keyword>
<dbReference type="AlphaFoldDB" id="A0A7R9BMP6"/>
<evidence type="ECO:0000313" key="8">
    <source>
        <dbReference type="Proteomes" id="UP000678499"/>
    </source>
</evidence>
<dbReference type="EMBL" id="CAJPEX010000884">
    <property type="protein sequence ID" value="CAG0917513.1"/>
    <property type="molecule type" value="Genomic_DNA"/>
</dbReference>
<feature type="transmembrane region" description="Helical" evidence="6">
    <location>
        <begin position="6"/>
        <end position="24"/>
    </location>
</feature>
<protein>
    <recommendedName>
        <fullName evidence="9">Transmembrane protein 14C</fullName>
    </recommendedName>
</protein>
<accession>A0A7R9BMP6</accession>
<dbReference type="GO" id="GO:0031966">
    <property type="term" value="C:mitochondrial membrane"/>
    <property type="evidence" value="ECO:0007669"/>
    <property type="project" value="TreeGrafter"/>
</dbReference>
<dbReference type="InterPro" id="IPR044890">
    <property type="entry name" value="TMEM14_sf"/>
</dbReference>
<evidence type="ECO:0008006" key="9">
    <source>
        <dbReference type="Google" id="ProtNLM"/>
    </source>
</evidence>
<keyword evidence="5 6" id="KW-0472">Membrane</keyword>
<evidence type="ECO:0000256" key="6">
    <source>
        <dbReference type="SAM" id="Phobius"/>
    </source>
</evidence>
<dbReference type="Proteomes" id="UP000678499">
    <property type="component" value="Unassembled WGS sequence"/>
</dbReference>
<dbReference type="Pfam" id="PF03647">
    <property type="entry name" value="Tmemb_14"/>
    <property type="match status" value="1"/>
</dbReference>
<feature type="transmembrane region" description="Helical" evidence="6">
    <location>
        <begin position="84"/>
        <end position="102"/>
    </location>
</feature>
<dbReference type="OrthoDB" id="5620at2759"/>
<dbReference type="InterPro" id="IPR005349">
    <property type="entry name" value="TMEM14"/>
</dbReference>
<evidence type="ECO:0000256" key="1">
    <source>
        <dbReference type="ARBA" id="ARBA00004370"/>
    </source>
</evidence>
<comment type="similarity">
    <text evidence="2">Belongs to the TMEM14 family.</text>
</comment>
<evidence type="ECO:0000256" key="4">
    <source>
        <dbReference type="ARBA" id="ARBA00022989"/>
    </source>
</evidence>
<dbReference type="Gene3D" id="1.10.10.1740">
    <property type="entry name" value="Transmembrane protein 14-like"/>
    <property type="match status" value="1"/>
</dbReference>
<organism evidence="7">
    <name type="scientific">Notodromas monacha</name>
    <dbReference type="NCBI Taxonomy" id="399045"/>
    <lineage>
        <taxon>Eukaryota</taxon>
        <taxon>Metazoa</taxon>
        <taxon>Ecdysozoa</taxon>
        <taxon>Arthropoda</taxon>
        <taxon>Crustacea</taxon>
        <taxon>Oligostraca</taxon>
        <taxon>Ostracoda</taxon>
        <taxon>Podocopa</taxon>
        <taxon>Podocopida</taxon>
        <taxon>Cypridocopina</taxon>
        <taxon>Cypridoidea</taxon>
        <taxon>Cyprididae</taxon>
        <taxon>Notodromas</taxon>
    </lineage>
</organism>
<evidence type="ECO:0000256" key="3">
    <source>
        <dbReference type="ARBA" id="ARBA00022692"/>
    </source>
</evidence>
<keyword evidence="8" id="KW-1185">Reference proteome</keyword>
<dbReference type="GO" id="GO:0070453">
    <property type="term" value="P:regulation of heme biosynthetic process"/>
    <property type="evidence" value="ECO:0007669"/>
    <property type="project" value="TreeGrafter"/>
</dbReference>
<dbReference type="PANTHER" id="PTHR12668:SF43">
    <property type="entry name" value="TRANSMEMBRANE PROTEIN 14 HOMOLOG"/>
    <property type="match status" value="1"/>
</dbReference>
<comment type="subcellular location">
    <subcellularLocation>
        <location evidence="1">Membrane</location>
    </subcellularLocation>
</comment>
<dbReference type="EMBL" id="OA882921">
    <property type="protein sequence ID" value="CAD7277361.1"/>
    <property type="molecule type" value="Genomic_DNA"/>
</dbReference>
<evidence type="ECO:0000256" key="2">
    <source>
        <dbReference type="ARBA" id="ARBA00007590"/>
    </source>
</evidence>
<evidence type="ECO:0000256" key="5">
    <source>
        <dbReference type="ARBA" id="ARBA00023136"/>
    </source>
</evidence>
<gene>
    <name evidence="7" type="ORF">NMOB1V02_LOCUS5096</name>
</gene>